<organism evidence="1 2">
    <name type="scientific">Mucuna pruriens</name>
    <name type="common">Velvet bean</name>
    <name type="synonym">Dolichos pruriens</name>
    <dbReference type="NCBI Taxonomy" id="157652"/>
    <lineage>
        <taxon>Eukaryota</taxon>
        <taxon>Viridiplantae</taxon>
        <taxon>Streptophyta</taxon>
        <taxon>Embryophyta</taxon>
        <taxon>Tracheophyta</taxon>
        <taxon>Spermatophyta</taxon>
        <taxon>Magnoliopsida</taxon>
        <taxon>eudicotyledons</taxon>
        <taxon>Gunneridae</taxon>
        <taxon>Pentapetalae</taxon>
        <taxon>rosids</taxon>
        <taxon>fabids</taxon>
        <taxon>Fabales</taxon>
        <taxon>Fabaceae</taxon>
        <taxon>Papilionoideae</taxon>
        <taxon>50 kb inversion clade</taxon>
        <taxon>NPAAA clade</taxon>
        <taxon>indigoferoid/millettioid clade</taxon>
        <taxon>Phaseoleae</taxon>
        <taxon>Mucuna</taxon>
    </lineage>
</organism>
<protein>
    <submittedName>
        <fullName evidence="1">Uncharacterized protein</fullName>
    </submittedName>
</protein>
<evidence type="ECO:0000313" key="2">
    <source>
        <dbReference type="Proteomes" id="UP000257109"/>
    </source>
</evidence>
<name>A0A371HCA4_MUCPR</name>
<proteinExistence type="predicted"/>
<evidence type="ECO:0000313" key="1">
    <source>
        <dbReference type="EMBL" id="RDY00334.1"/>
    </source>
</evidence>
<dbReference type="AlphaFoldDB" id="A0A371HCA4"/>
<reference evidence="1" key="1">
    <citation type="submission" date="2018-05" db="EMBL/GenBank/DDBJ databases">
        <title>Draft genome of Mucuna pruriens seed.</title>
        <authorList>
            <person name="Nnadi N.E."/>
            <person name="Vos R."/>
            <person name="Hasami M.H."/>
            <person name="Devisetty U.K."/>
            <person name="Aguiy J.C."/>
        </authorList>
    </citation>
    <scope>NUCLEOTIDE SEQUENCE [LARGE SCALE GENOMIC DNA]</scope>
    <source>
        <strain evidence="1">JCA_2017</strain>
    </source>
</reference>
<feature type="non-terminal residue" evidence="1">
    <location>
        <position position="1"/>
    </location>
</feature>
<dbReference type="EMBL" id="QJKJ01003025">
    <property type="protein sequence ID" value="RDY00334.1"/>
    <property type="molecule type" value="Genomic_DNA"/>
</dbReference>
<keyword evidence="2" id="KW-1185">Reference proteome</keyword>
<dbReference type="Proteomes" id="UP000257109">
    <property type="component" value="Unassembled WGS sequence"/>
</dbReference>
<comment type="caution">
    <text evidence="1">The sequence shown here is derived from an EMBL/GenBank/DDBJ whole genome shotgun (WGS) entry which is preliminary data.</text>
</comment>
<accession>A0A371HCA4</accession>
<gene>
    <name evidence="1" type="ORF">CR513_16500</name>
</gene>
<sequence>MCYIVNTSLTNLPIEFKKILEGIKDIFSKKVPQGMLGHQIDFTLRTSMTSTNNFALGQGHLRLANT</sequence>